<dbReference type="EMBL" id="JBGXBU010000002">
    <property type="protein sequence ID" value="MFM4892826.1"/>
    <property type="molecule type" value="Genomic_DNA"/>
</dbReference>
<dbReference type="GeneID" id="97220052"/>
<accession>A0ABW9GNV3</accession>
<dbReference type="Pfam" id="PF11174">
    <property type="entry name" value="DUF2970"/>
    <property type="match status" value="1"/>
</dbReference>
<dbReference type="Proteomes" id="UP001630969">
    <property type="component" value="Unassembled WGS sequence"/>
</dbReference>
<gene>
    <name evidence="2" type="ORF">ACEUDJ_08095</name>
</gene>
<sequence length="63" mass="6938">MNQRLSLWHTLTSTLAALFGVQSQRNRQRDFAGGSPLLFILMGLLLIGALVGSLWLLVSWVLG</sequence>
<evidence type="ECO:0000313" key="2">
    <source>
        <dbReference type="EMBL" id="MFM4892826.1"/>
    </source>
</evidence>
<dbReference type="InterPro" id="IPR021344">
    <property type="entry name" value="DUF2970"/>
</dbReference>
<keyword evidence="1" id="KW-1133">Transmembrane helix</keyword>
<comment type="caution">
    <text evidence="2">The sequence shown here is derived from an EMBL/GenBank/DDBJ whole genome shotgun (WGS) entry which is preliminary data.</text>
</comment>
<keyword evidence="1" id="KW-0472">Membrane</keyword>
<evidence type="ECO:0000313" key="3">
    <source>
        <dbReference type="Proteomes" id="UP001630969"/>
    </source>
</evidence>
<proteinExistence type="predicted"/>
<keyword evidence="1" id="KW-0812">Transmembrane</keyword>
<feature type="transmembrane region" description="Helical" evidence="1">
    <location>
        <begin position="39"/>
        <end position="62"/>
    </location>
</feature>
<reference evidence="2 3" key="1">
    <citation type="submission" date="2024-09" db="EMBL/GenBank/DDBJ databases">
        <title>Aeromonas strains Genome sequencing and assembly.</title>
        <authorList>
            <person name="Hu X."/>
            <person name="Tang B."/>
        </authorList>
    </citation>
    <scope>NUCLEOTIDE SEQUENCE [LARGE SCALE GENOMIC DNA]</scope>
    <source>
        <strain evidence="2 3">NB23SCDHY001</strain>
    </source>
</reference>
<name>A0ABW9GNV3_9GAMM</name>
<protein>
    <submittedName>
        <fullName evidence="2">DUF2970 domain-containing protein</fullName>
    </submittedName>
</protein>
<dbReference type="RefSeq" id="WP_408747436.1">
    <property type="nucleotide sequence ID" value="NZ_JBGWZZ010000009.1"/>
</dbReference>
<organism evidence="2 3">
    <name type="scientific">Aeromonas bivalvium</name>
    <dbReference type="NCBI Taxonomy" id="440079"/>
    <lineage>
        <taxon>Bacteria</taxon>
        <taxon>Pseudomonadati</taxon>
        <taxon>Pseudomonadota</taxon>
        <taxon>Gammaproteobacteria</taxon>
        <taxon>Aeromonadales</taxon>
        <taxon>Aeromonadaceae</taxon>
        <taxon>Aeromonas</taxon>
    </lineage>
</organism>
<keyword evidence="3" id="KW-1185">Reference proteome</keyword>
<evidence type="ECO:0000256" key="1">
    <source>
        <dbReference type="SAM" id="Phobius"/>
    </source>
</evidence>